<dbReference type="EMBL" id="RBNS01000227">
    <property type="protein sequence ID" value="RML51027.1"/>
    <property type="molecule type" value="Genomic_DNA"/>
</dbReference>
<accession>A0A3M2WHJ1</accession>
<proteinExistence type="predicted"/>
<sequence>MRCSVRPLTQSFTKCIPTKSGTIVTPSFNKINQPFWADEETHKASLND</sequence>
<evidence type="ECO:0000313" key="2">
    <source>
        <dbReference type="Proteomes" id="UP000277952"/>
    </source>
</evidence>
<gene>
    <name evidence="1" type="ORF">ALQ94_200179</name>
</gene>
<evidence type="ECO:0000313" key="1">
    <source>
        <dbReference type="EMBL" id="RML51027.1"/>
    </source>
</evidence>
<comment type="caution">
    <text evidence="1">The sequence shown here is derived from an EMBL/GenBank/DDBJ whole genome shotgun (WGS) entry which is preliminary data.</text>
</comment>
<organism evidence="1 2">
    <name type="scientific">Pseudomonas amygdali pv. morsprunorum</name>
    <dbReference type="NCBI Taxonomy" id="129138"/>
    <lineage>
        <taxon>Bacteria</taxon>
        <taxon>Pseudomonadati</taxon>
        <taxon>Pseudomonadota</taxon>
        <taxon>Gammaproteobacteria</taxon>
        <taxon>Pseudomonadales</taxon>
        <taxon>Pseudomonadaceae</taxon>
        <taxon>Pseudomonas</taxon>
        <taxon>Pseudomonas amygdali</taxon>
    </lineage>
</organism>
<name>A0A3M2WHJ1_PSEA0</name>
<dbReference type="Proteomes" id="UP000277952">
    <property type="component" value="Unassembled WGS sequence"/>
</dbReference>
<protein>
    <submittedName>
        <fullName evidence="1">Uncharacterized protein</fullName>
    </submittedName>
</protein>
<reference evidence="1 2" key="1">
    <citation type="submission" date="2018-08" db="EMBL/GenBank/DDBJ databases">
        <title>Recombination of ecologically and evolutionarily significant loci maintains genetic cohesion in the Pseudomonas syringae species complex.</title>
        <authorList>
            <person name="Dillon M."/>
            <person name="Thakur S."/>
            <person name="Almeida R.N.D."/>
            <person name="Weir B.S."/>
            <person name="Guttman D.S."/>
        </authorList>
    </citation>
    <scope>NUCLEOTIDE SEQUENCE [LARGE SCALE GENOMIC DNA]</scope>
    <source>
        <strain evidence="1 2">19322</strain>
    </source>
</reference>
<dbReference type="AlphaFoldDB" id="A0A3M2WHJ1"/>